<dbReference type="EMBL" id="JBBKXZ010000001">
    <property type="protein sequence ID" value="MFD3393609.1"/>
    <property type="molecule type" value="Genomic_DNA"/>
</dbReference>
<evidence type="ECO:0000259" key="5">
    <source>
        <dbReference type="Pfam" id="PF12766"/>
    </source>
</evidence>
<protein>
    <submittedName>
        <fullName evidence="6">Pyridoxamine 5'-phosphate oxidase family protein</fullName>
    </submittedName>
</protein>
<gene>
    <name evidence="6" type="ORF">U0R10_03150</name>
</gene>
<name>A0ABW6DI05_9BACT</name>
<evidence type="ECO:0000256" key="1">
    <source>
        <dbReference type="ARBA" id="ARBA00001917"/>
    </source>
</evidence>
<keyword evidence="7" id="KW-1185">Reference proteome</keyword>
<keyword evidence="3" id="KW-0288">FMN</keyword>
<evidence type="ECO:0000313" key="7">
    <source>
        <dbReference type="Proteomes" id="UP001598138"/>
    </source>
</evidence>
<evidence type="ECO:0000256" key="2">
    <source>
        <dbReference type="ARBA" id="ARBA00022630"/>
    </source>
</evidence>
<evidence type="ECO:0000256" key="4">
    <source>
        <dbReference type="ARBA" id="ARBA00023002"/>
    </source>
</evidence>
<dbReference type="InterPro" id="IPR024624">
    <property type="entry name" value="Pyridox_Oxase_Alr4036_FMN-bd"/>
</dbReference>
<dbReference type="InterPro" id="IPR012349">
    <property type="entry name" value="Split_barrel_FMN-bd"/>
</dbReference>
<keyword evidence="2" id="KW-0285">Flavoprotein</keyword>
<dbReference type="Gene3D" id="2.30.110.10">
    <property type="entry name" value="Electron Transport, Fmn-binding Protein, Chain A"/>
    <property type="match status" value="1"/>
</dbReference>
<reference evidence="6 7" key="1">
    <citation type="submission" date="2024-03" db="EMBL/GenBank/DDBJ databases">
        <title>Aquirufa genome sequencing.</title>
        <authorList>
            <person name="Pitt A."/>
            <person name="Hahn M.W."/>
        </authorList>
    </citation>
    <scope>NUCLEOTIDE SEQUENCE [LARGE SCALE GENOMIC DNA]</scope>
    <source>
        <strain evidence="6 7">OSTEICH-129V</strain>
    </source>
</reference>
<evidence type="ECO:0000256" key="3">
    <source>
        <dbReference type="ARBA" id="ARBA00022643"/>
    </source>
</evidence>
<dbReference type="RefSeq" id="WP_377982390.1">
    <property type="nucleotide sequence ID" value="NZ_JBBKXZ010000001.1"/>
</dbReference>
<keyword evidence="4" id="KW-0560">Oxidoreductase</keyword>
<accession>A0ABW6DI05</accession>
<proteinExistence type="predicted"/>
<comment type="cofactor">
    <cofactor evidence="1">
        <name>FMN</name>
        <dbReference type="ChEBI" id="CHEBI:58210"/>
    </cofactor>
</comment>
<dbReference type="InterPro" id="IPR000659">
    <property type="entry name" value="Pyridox_Oxase"/>
</dbReference>
<dbReference type="PANTHER" id="PTHR10851">
    <property type="entry name" value="PYRIDOXINE-5-PHOSPHATE OXIDASE"/>
    <property type="match status" value="1"/>
</dbReference>
<comment type="caution">
    <text evidence="6">The sequence shown here is derived from an EMBL/GenBank/DDBJ whole genome shotgun (WGS) entry which is preliminary data.</text>
</comment>
<dbReference type="PANTHER" id="PTHR10851:SF3">
    <property type="entry name" value="PYRIDOXINE_PYRIDOXAMINE 5'-PHOSPHATE OXIDASE 2"/>
    <property type="match status" value="1"/>
</dbReference>
<sequence length="198" mass="22949">MDNINYNLIDLEKDSWTRLVNGATKSRSPFHTPCIATQHKEEVNMRTVVLRGANPVEKTLHFHTDIRSMKWDELIVNPSISALFYDSSERIQLRIKGIAELHHENQITQEAWEKTSLSSRRCYLTAFSPSSFSDLPTSGLPEQIEQENFSQEDSEVGLQNFGIVSIQVQSIDWLWLNHAGHRRAYFDYVQGRNQWMIP</sequence>
<dbReference type="SUPFAM" id="SSF50475">
    <property type="entry name" value="FMN-binding split barrel"/>
    <property type="match status" value="1"/>
</dbReference>
<dbReference type="Pfam" id="PF12766">
    <property type="entry name" value="Pyridox_oxase_2"/>
    <property type="match status" value="1"/>
</dbReference>
<evidence type="ECO:0000313" key="6">
    <source>
        <dbReference type="EMBL" id="MFD3393609.1"/>
    </source>
</evidence>
<organism evidence="6 7">
    <name type="scientific">Aquirufa avitistagni</name>
    <dbReference type="NCBI Taxonomy" id="3104728"/>
    <lineage>
        <taxon>Bacteria</taxon>
        <taxon>Pseudomonadati</taxon>
        <taxon>Bacteroidota</taxon>
        <taxon>Cytophagia</taxon>
        <taxon>Cytophagales</taxon>
        <taxon>Flectobacillaceae</taxon>
        <taxon>Aquirufa</taxon>
    </lineage>
</organism>
<dbReference type="Proteomes" id="UP001598138">
    <property type="component" value="Unassembled WGS sequence"/>
</dbReference>
<feature type="domain" description="Pyridoxamine 5'-phosphate oxidase Alr4036 family FMN-binding" evidence="5">
    <location>
        <begin position="15"/>
        <end position="102"/>
    </location>
</feature>